<sequence length="228" mass="25052">ADLSWICSDPDGDSLTYDVYFEADDSTPDVLVSDDQTDTTFDPGTLDYETTYYWQIIAEDEHGASTESPIWSFTTEEEPEPDLDCDGSLSWTDVTPGDTVTGEFTVSNIGEAGSLLDWEIAEYPDWGDWTFTPSSGEDLTPEQGAISVGVSVIAPDEAETEFTGEIVLVNSDDPDDICTIDVSLATPVSQEKGSSYVLRFMQRLVEQSPALKQLFSSSSIFNRMLNLE</sequence>
<evidence type="ECO:0000313" key="2">
    <source>
        <dbReference type="EMBL" id="GAF72541.1"/>
    </source>
</evidence>
<feature type="domain" description="Fibronectin type-III" evidence="1">
    <location>
        <begin position="1"/>
        <end position="78"/>
    </location>
</feature>
<feature type="non-terminal residue" evidence="2">
    <location>
        <position position="1"/>
    </location>
</feature>
<comment type="caution">
    <text evidence="2">The sequence shown here is derived from an EMBL/GenBank/DDBJ whole genome shotgun (WGS) entry which is preliminary data.</text>
</comment>
<dbReference type="InterPro" id="IPR013783">
    <property type="entry name" value="Ig-like_fold"/>
</dbReference>
<evidence type="ECO:0000259" key="1">
    <source>
        <dbReference type="PROSITE" id="PS50853"/>
    </source>
</evidence>
<accession>X0SBL9</accession>
<dbReference type="AlphaFoldDB" id="X0SBL9"/>
<gene>
    <name evidence="2" type="ORF">S01H1_02907</name>
</gene>
<reference evidence="2" key="1">
    <citation type="journal article" date="2014" name="Front. Microbiol.">
        <title>High frequency of phylogenetically diverse reductive dehalogenase-homologous genes in deep subseafloor sedimentary metagenomes.</title>
        <authorList>
            <person name="Kawai M."/>
            <person name="Futagami T."/>
            <person name="Toyoda A."/>
            <person name="Takaki Y."/>
            <person name="Nishi S."/>
            <person name="Hori S."/>
            <person name="Arai W."/>
            <person name="Tsubouchi T."/>
            <person name="Morono Y."/>
            <person name="Uchiyama I."/>
            <person name="Ito T."/>
            <person name="Fujiyama A."/>
            <person name="Inagaki F."/>
            <person name="Takami H."/>
        </authorList>
    </citation>
    <scope>NUCLEOTIDE SEQUENCE</scope>
    <source>
        <strain evidence="2">Expedition CK06-06</strain>
    </source>
</reference>
<dbReference type="SUPFAM" id="SSF49265">
    <property type="entry name" value="Fibronectin type III"/>
    <property type="match status" value="1"/>
</dbReference>
<dbReference type="Gene3D" id="2.60.40.10">
    <property type="entry name" value="Immunoglobulins"/>
    <property type="match status" value="1"/>
</dbReference>
<protein>
    <recommendedName>
        <fullName evidence="1">Fibronectin type-III domain-containing protein</fullName>
    </recommendedName>
</protein>
<dbReference type="EMBL" id="BARS01001491">
    <property type="protein sequence ID" value="GAF72541.1"/>
    <property type="molecule type" value="Genomic_DNA"/>
</dbReference>
<dbReference type="InterPro" id="IPR003961">
    <property type="entry name" value="FN3_dom"/>
</dbReference>
<dbReference type="InterPro" id="IPR036116">
    <property type="entry name" value="FN3_sf"/>
</dbReference>
<proteinExistence type="predicted"/>
<organism evidence="2">
    <name type="scientific">marine sediment metagenome</name>
    <dbReference type="NCBI Taxonomy" id="412755"/>
    <lineage>
        <taxon>unclassified sequences</taxon>
        <taxon>metagenomes</taxon>
        <taxon>ecological metagenomes</taxon>
    </lineage>
</organism>
<name>X0SBL9_9ZZZZ</name>
<dbReference type="PROSITE" id="PS50853">
    <property type="entry name" value="FN3"/>
    <property type="match status" value="1"/>
</dbReference>